<dbReference type="OrthoDB" id="205745at2759"/>
<dbReference type="InterPro" id="IPR047831">
    <property type="entry name" value="GPR180/TMEM145"/>
</dbReference>
<gene>
    <name evidence="11" type="primary">Tmem145</name>
    <name evidence="11" type="ORF">EVAR_96473_1</name>
</gene>
<dbReference type="Pfam" id="PF10192">
    <property type="entry name" value="GPR180-TMEM145_TM"/>
    <property type="match status" value="1"/>
</dbReference>
<feature type="transmembrane region" description="Helical" evidence="7">
    <location>
        <begin position="508"/>
        <end position="526"/>
    </location>
</feature>
<keyword evidence="12" id="KW-1185">Reference proteome</keyword>
<reference evidence="11 12" key="1">
    <citation type="journal article" date="2019" name="Commun. Biol.">
        <title>The bagworm genome reveals a unique fibroin gene that provides high tensile strength.</title>
        <authorList>
            <person name="Kono N."/>
            <person name="Nakamura H."/>
            <person name="Ohtoshi R."/>
            <person name="Tomita M."/>
            <person name="Numata K."/>
            <person name="Arakawa K."/>
        </authorList>
    </citation>
    <scope>NUCLEOTIDE SEQUENCE [LARGE SCALE GENOMIC DNA]</scope>
</reference>
<organism evidence="11 12">
    <name type="scientific">Eumeta variegata</name>
    <name type="common">Bagworm moth</name>
    <name type="synonym">Eumeta japonica</name>
    <dbReference type="NCBI Taxonomy" id="151549"/>
    <lineage>
        <taxon>Eukaryota</taxon>
        <taxon>Metazoa</taxon>
        <taxon>Ecdysozoa</taxon>
        <taxon>Arthropoda</taxon>
        <taxon>Hexapoda</taxon>
        <taxon>Insecta</taxon>
        <taxon>Pterygota</taxon>
        <taxon>Neoptera</taxon>
        <taxon>Endopterygota</taxon>
        <taxon>Lepidoptera</taxon>
        <taxon>Glossata</taxon>
        <taxon>Ditrysia</taxon>
        <taxon>Tineoidea</taxon>
        <taxon>Psychidae</taxon>
        <taxon>Oiketicinae</taxon>
        <taxon>Eumeta</taxon>
    </lineage>
</organism>
<protein>
    <submittedName>
        <fullName evidence="11">Transmembrane protein 145</fullName>
    </submittedName>
</protein>
<keyword evidence="3 7" id="KW-1133">Transmembrane helix</keyword>
<dbReference type="GO" id="GO:0019236">
    <property type="term" value="P:response to pheromone"/>
    <property type="evidence" value="ECO:0007669"/>
    <property type="project" value="InterPro"/>
</dbReference>
<evidence type="ECO:0000259" key="10">
    <source>
        <dbReference type="Pfam" id="PF21892"/>
    </source>
</evidence>
<evidence type="ECO:0000256" key="1">
    <source>
        <dbReference type="ARBA" id="ARBA00004141"/>
    </source>
</evidence>
<keyword evidence="8" id="KW-0732">Signal</keyword>
<sequence length="826" mass="94837">MLLRKQILLVDCLMSLSCVYGKWIEGRLDTKDNWAFLARFCFLSFEGQFEYFIEFDREHGIPNLLLYYDDESQWPSVYHSSKTCKEKEAVLNRVGQNQIIRLSYWYPDTEYTGCVMRKADKELPASKRTSTTLYPATKTAKTKSTAAPPLNSSYYDQFLKTTKMPKPNIEAPTNSTAWYEIFATDDYNSTTTEIPEDSLWENIGPETNVSRNENLKDVEIMFENNAKGKDIIKRSTFEHREGFGRRGLKADYEANFFPSKSVDTDRYVVRCHNARRFRSARERWWFIAISNCDSDKGLDVKYKFLMTNGPEGDFWHQHFSADEFSKSSGNWSKIIAINKQHTEDTIVKKHASADFAWKPDVLPVLLTYAITYVVVMIAVVMCSVELKSRHLLHTTYKLFLMSIVSQHVGVTLRVIAYAKYAINGRGGEGARVFGEFLCGVSEMTYLLLLILMAKGYTITRARLKTSFTVMLTVFMCTYCLIYVTLFIYQAKEFDPGEVVYLYESPAGYGIIVLRTVGWCVFAYATFFTCKKFPAKNVFYCPFFICGTLWFFAGPLFILTANNYIDKWVRESVVVAVLLFITFMGHVSFLLLTLPVFANKNFPYHVKTSQIGVLELRNDSTLDNFGNNAYHPNNGTSHTVIIPLTRRTEELIGNMYQQYMASAPPLSIEHESANKQNGVSKPLEPISMDTRSVVKQDSTDTNDSEDIKPMVNNRPIFTVENQIPILERASSLENNAMNIMRPRRNILEPIKREEIQPPAWCLARGREDRWSKRKLRTIEMEEDVQESSKSNDEVVTPNRPAQTSTETNHSNNPTNESIVNLFTITKN</sequence>
<feature type="transmembrane region" description="Helical" evidence="7">
    <location>
        <begin position="465"/>
        <end position="488"/>
    </location>
</feature>
<feature type="signal peptide" evidence="8">
    <location>
        <begin position="1"/>
        <end position="21"/>
    </location>
</feature>
<feature type="transmembrane region" description="Helical" evidence="7">
    <location>
        <begin position="538"/>
        <end position="560"/>
    </location>
</feature>
<dbReference type="GO" id="GO:0016020">
    <property type="term" value="C:membrane"/>
    <property type="evidence" value="ECO:0007669"/>
    <property type="project" value="UniProtKB-SubCell"/>
</dbReference>
<evidence type="ECO:0000313" key="11">
    <source>
        <dbReference type="EMBL" id="GBP42976.1"/>
    </source>
</evidence>
<dbReference type="EMBL" id="BGZK01000427">
    <property type="protein sequence ID" value="GBP42976.1"/>
    <property type="molecule type" value="Genomic_DNA"/>
</dbReference>
<feature type="domain" description="GPR180-like N-terminal" evidence="10">
    <location>
        <begin position="24"/>
        <end position="121"/>
    </location>
</feature>
<dbReference type="AlphaFoldDB" id="A0A4C1VUU0"/>
<feature type="compositionally biased region" description="Polar residues" evidence="6">
    <location>
        <begin position="798"/>
        <end position="826"/>
    </location>
</feature>
<feature type="domain" description="GPR180-like N-terminal" evidence="10">
    <location>
        <begin position="264"/>
        <end position="302"/>
    </location>
</feature>
<feature type="transmembrane region" description="Helical" evidence="7">
    <location>
        <begin position="365"/>
        <end position="386"/>
    </location>
</feature>
<comment type="subcellular location">
    <subcellularLocation>
        <location evidence="1">Membrane</location>
        <topology evidence="1">Multi-pass membrane protein</topology>
    </subcellularLocation>
</comment>
<feature type="region of interest" description="Disordered" evidence="6">
    <location>
        <begin position="779"/>
        <end position="826"/>
    </location>
</feature>
<feature type="transmembrane region" description="Helical" evidence="7">
    <location>
        <begin position="432"/>
        <end position="453"/>
    </location>
</feature>
<comment type="caution">
    <text evidence="11">The sequence shown here is derived from an EMBL/GenBank/DDBJ whole genome shotgun (WGS) entry which is preliminary data.</text>
</comment>
<evidence type="ECO:0000256" key="6">
    <source>
        <dbReference type="SAM" id="MobiDB-lite"/>
    </source>
</evidence>
<dbReference type="Pfam" id="PF21892">
    <property type="entry name" value="TMEM145_N"/>
    <property type="match status" value="2"/>
</dbReference>
<proteinExistence type="predicted"/>
<evidence type="ECO:0000259" key="9">
    <source>
        <dbReference type="Pfam" id="PF10192"/>
    </source>
</evidence>
<dbReference type="GO" id="GO:0007186">
    <property type="term" value="P:G protein-coupled receptor signaling pathway"/>
    <property type="evidence" value="ECO:0007669"/>
    <property type="project" value="InterPro"/>
</dbReference>
<evidence type="ECO:0000256" key="7">
    <source>
        <dbReference type="SAM" id="Phobius"/>
    </source>
</evidence>
<dbReference type="PANTHER" id="PTHR23252">
    <property type="entry name" value="INTIMAL THICKNESS RECEPTOR-RELATED"/>
    <property type="match status" value="1"/>
</dbReference>
<dbReference type="Proteomes" id="UP000299102">
    <property type="component" value="Unassembled WGS sequence"/>
</dbReference>
<accession>A0A4C1VUU0</accession>
<evidence type="ECO:0000256" key="4">
    <source>
        <dbReference type="ARBA" id="ARBA00023136"/>
    </source>
</evidence>
<feature type="domain" description="GPR180/TMEM145 transmembrane" evidence="9">
    <location>
        <begin position="370"/>
        <end position="587"/>
    </location>
</feature>
<feature type="transmembrane region" description="Helical" evidence="7">
    <location>
        <begin position="572"/>
        <end position="596"/>
    </location>
</feature>
<keyword evidence="5" id="KW-0325">Glycoprotein</keyword>
<evidence type="ECO:0000256" key="3">
    <source>
        <dbReference type="ARBA" id="ARBA00022989"/>
    </source>
</evidence>
<feature type="transmembrane region" description="Helical" evidence="7">
    <location>
        <begin position="398"/>
        <end position="420"/>
    </location>
</feature>
<name>A0A4C1VUU0_EUMVA</name>
<dbReference type="PANTHER" id="PTHR23252:SF24">
    <property type="entry name" value="TRANSMEMBRANE PROTEIN 145"/>
    <property type="match status" value="1"/>
</dbReference>
<evidence type="ECO:0000256" key="2">
    <source>
        <dbReference type="ARBA" id="ARBA00022692"/>
    </source>
</evidence>
<evidence type="ECO:0000256" key="8">
    <source>
        <dbReference type="SAM" id="SignalP"/>
    </source>
</evidence>
<dbReference type="STRING" id="151549.A0A4C1VUU0"/>
<dbReference type="InterPro" id="IPR053880">
    <property type="entry name" value="GPR180-like_N"/>
</dbReference>
<evidence type="ECO:0000313" key="12">
    <source>
        <dbReference type="Proteomes" id="UP000299102"/>
    </source>
</evidence>
<feature type="chain" id="PRO_5020031777" evidence="8">
    <location>
        <begin position="22"/>
        <end position="826"/>
    </location>
</feature>
<evidence type="ECO:0000256" key="5">
    <source>
        <dbReference type="ARBA" id="ARBA00023180"/>
    </source>
</evidence>
<dbReference type="InterPro" id="IPR019336">
    <property type="entry name" value="GPR180/TMEM145_TM"/>
</dbReference>
<keyword evidence="4 7" id="KW-0472">Membrane</keyword>
<keyword evidence="2 7" id="KW-0812">Transmembrane</keyword>